<dbReference type="AlphaFoldDB" id="W6M107"/>
<dbReference type="EMBL" id="CBTJ020000002">
    <property type="protein sequence ID" value="CDI01041.1"/>
    <property type="molecule type" value="Genomic_DNA"/>
</dbReference>
<accession>W6M107</accession>
<dbReference type="OrthoDB" id="287584at2"/>
<gene>
    <name evidence="1" type="ORF">BN873_100053</name>
</gene>
<protein>
    <recommendedName>
        <fullName evidence="3">Polyhydroxyalkanoic acid system protein</fullName>
    </recommendedName>
</protein>
<evidence type="ECO:0000313" key="1">
    <source>
        <dbReference type="EMBL" id="CDI01041.1"/>
    </source>
</evidence>
<dbReference type="Pfam" id="PF09650">
    <property type="entry name" value="PHA_gran_rgn"/>
    <property type="match status" value="1"/>
</dbReference>
<reference evidence="1" key="1">
    <citation type="submission" date="2013-07" db="EMBL/GenBank/DDBJ databases">
        <authorList>
            <person name="McIlroy S."/>
        </authorList>
    </citation>
    <scope>NUCLEOTIDE SEQUENCE [LARGE SCALE GENOMIC DNA]</scope>
    <source>
        <strain evidence="1">Run_A_D11</strain>
    </source>
</reference>
<organism evidence="1 2">
    <name type="scientific">Candidatus Competibacter denitrificans Run_A_D11</name>
    <dbReference type="NCBI Taxonomy" id="1400863"/>
    <lineage>
        <taxon>Bacteria</taxon>
        <taxon>Pseudomonadati</taxon>
        <taxon>Pseudomonadota</taxon>
        <taxon>Gammaproteobacteria</taxon>
        <taxon>Candidatus Competibacteraceae</taxon>
        <taxon>Candidatus Competibacter</taxon>
    </lineage>
</organism>
<dbReference type="NCBIfam" id="TIGR02610">
    <property type="entry name" value="PHA_gran_rgn"/>
    <property type="match status" value="1"/>
</dbReference>
<reference evidence="1" key="2">
    <citation type="submission" date="2014-03" db="EMBL/GenBank/DDBJ databases">
        <title>Candidatus Competibacter-lineage genomes retrieved from metagenomes reveal functional metabolic diversity.</title>
        <authorList>
            <person name="McIlroy S.J."/>
            <person name="Albertsen M."/>
            <person name="Andresen E.K."/>
            <person name="Saunders A.M."/>
            <person name="Kristiansen R."/>
            <person name="Stokholm-Bjerregaard M."/>
            <person name="Nielsen K.L."/>
            <person name="Nielsen P.H."/>
        </authorList>
    </citation>
    <scope>NUCLEOTIDE SEQUENCE</scope>
    <source>
        <strain evidence="1">Run_A_D11</strain>
    </source>
</reference>
<dbReference type="RefSeq" id="WP_071243952.1">
    <property type="nucleotide sequence ID" value="NZ_CBTJ020000002.1"/>
</dbReference>
<dbReference type="InterPro" id="IPR013433">
    <property type="entry name" value="PHA_gran_rgn"/>
</dbReference>
<keyword evidence="2" id="KW-1185">Reference proteome</keyword>
<evidence type="ECO:0000313" key="2">
    <source>
        <dbReference type="Proteomes" id="UP000035760"/>
    </source>
</evidence>
<sequence length="118" mass="13343">MFDIAIERSHPLTPQQARQAAETFAEHLANRHEISYRWEGDSLHFQRSGIDGQIELVPGSIRVNVRLGWLLTPFKQRLEQEIHRHLDEIFPLLAAPDAALPLPNAPHSATTSSPESHL</sequence>
<proteinExistence type="predicted"/>
<comment type="caution">
    <text evidence="1">The sequence shown here is derived from an EMBL/GenBank/DDBJ whole genome shotgun (WGS) entry which is preliminary data.</text>
</comment>
<name>W6M107_9GAMM</name>
<dbReference type="Proteomes" id="UP000035760">
    <property type="component" value="Unassembled WGS sequence"/>
</dbReference>
<evidence type="ECO:0008006" key="3">
    <source>
        <dbReference type="Google" id="ProtNLM"/>
    </source>
</evidence>